<keyword evidence="8" id="KW-0406">Ion transport</keyword>
<evidence type="ECO:0000256" key="13">
    <source>
        <dbReference type="PROSITE-ProRule" id="PRU10144"/>
    </source>
</evidence>
<dbReference type="InterPro" id="IPR010917">
    <property type="entry name" value="TonB_rcpt_CS"/>
</dbReference>
<comment type="subcellular location">
    <subcellularLocation>
        <location evidence="1 12">Cell outer membrane</location>
        <topology evidence="1 12">Multi-pass membrane protein</topology>
    </subcellularLocation>
</comment>
<dbReference type="InterPro" id="IPR036942">
    <property type="entry name" value="Beta-barrel_TonB_sf"/>
</dbReference>
<keyword evidence="11 12" id="KW-0998">Cell outer membrane</keyword>
<evidence type="ECO:0000256" key="5">
    <source>
        <dbReference type="ARBA" id="ARBA00022692"/>
    </source>
</evidence>
<evidence type="ECO:0000256" key="2">
    <source>
        <dbReference type="ARBA" id="ARBA00022448"/>
    </source>
</evidence>
<sequence length="750" mass="82060">MHQKTQWRLTAISTAILGISLFGPAFAAPATQDASDVASADTSQQIETINVTAQRRSQQIQKVPIAVTAIGGKDLDSESIQIANDIVKYVPNFNADSTEGRERPRWFLRGIGNNDPSNLSLSPIAVYVDDVYWNNVFAQGFPLFDLQRIEVLRGPQGTLWGKNTTGGAINYISRKPTFDDTNGYAQFSYGSFGDRKVEGAVGGALSNDVLAGRVSFFNEQSDGYINNTYNGQKLGGLRDTAVRGQLLLNAGDTSDWLLNTHYRDYSGGGSFWQLVGVNPGGKNQYGYLPSTDPYSVSENVAQNDHIESNGIDLTGHWEIGRQTLTTITALENAHRTFISDGDGSPLEISRGYSKLDTRQISEEVRLASPAEDRFNWITGVHLFKEDLNSIATSGTLPGGPAATAFQQTSINQETRSFAIFGNATYRFTDNLRLSGGLRWTTEKKSIDLLGINGTGTVGFQSLDNWYQPSLLTGNTVVKATQNESHTWSAPTWDLTPSYSLTDNVETYFRFARGFRSGGYNGGATTQAAVNTVTPEYLTDYELGIKSEWLDKRLIANLSVFHYDYKDMQVFAIAPTSSGQTVQTLSNAARGKVNGAELELKAIPLKGLTLSGNIGLLHTEYSDFPTYVNGVAANLSGNEFPRSPHLTVAVGASYRIPVSVGYVDLGTLWNYKAKEYFNAIYQNDAMAQGGFTTGDVEASWHGKDDKVVVTGFVRNVTDKQYHTLAVVPTYGAYEYINSQPRFYGAQLGVKF</sequence>
<keyword evidence="18" id="KW-0675">Receptor</keyword>
<evidence type="ECO:0000256" key="9">
    <source>
        <dbReference type="ARBA" id="ARBA00023077"/>
    </source>
</evidence>
<evidence type="ECO:0000256" key="6">
    <source>
        <dbReference type="ARBA" id="ARBA00022729"/>
    </source>
</evidence>
<dbReference type="InterPro" id="IPR039426">
    <property type="entry name" value="TonB-dep_rcpt-like"/>
</dbReference>
<evidence type="ECO:0000256" key="8">
    <source>
        <dbReference type="ARBA" id="ARBA00023065"/>
    </source>
</evidence>
<keyword evidence="9 14" id="KW-0798">TonB box</keyword>
<proteinExistence type="inferred from homology"/>
<keyword evidence="10 12" id="KW-0472">Membrane</keyword>
<evidence type="ECO:0000313" key="18">
    <source>
        <dbReference type="EMBL" id="MBB5190776.1"/>
    </source>
</evidence>
<evidence type="ECO:0000256" key="7">
    <source>
        <dbReference type="ARBA" id="ARBA00023004"/>
    </source>
</evidence>
<feature type="short sequence motif" description="TonB C-terminal box" evidence="13">
    <location>
        <begin position="733"/>
        <end position="750"/>
    </location>
</feature>
<dbReference type="Pfam" id="PF07715">
    <property type="entry name" value="Plug"/>
    <property type="match status" value="1"/>
</dbReference>
<dbReference type="AlphaFoldDB" id="A0A840REC6"/>
<evidence type="ECO:0000256" key="10">
    <source>
        <dbReference type="ARBA" id="ARBA00023136"/>
    </source>
</evidence>
<keyword evidence="7" id="KW-0408">Iron</keyword>
<dbReference type="Gene3D" id="2.40.170.20">
    <property type="entry name" value="TonB-dependent receptor, beta-barrel domain"/>
    <property type="match status" value="1"/>
</dbReference>
<reference evidence="18 19" key="1">
    <citation type="submission" date="2020-08" db="EMBL/GenBank/DDBJ databases">
        <title>Genomic Encyclopedia of Type Strains, Phase IV (KMG-IV): sequencing the most valuable type-strain genomes for metagenomic binning, comparative biology and taxonomic classification.</title>
        <authorList>
            <person name="Goeker M."/>
        </authorList>
    </citation>
    <scope>NUCLEOTIDE SEQUENCE [LARGE SCALE GENOMIC DNA]</scope>
    <source>
        <strain evidence="18 19">DSM 18233</strain>
    </source>
</reference>
<dbReference type="InterPro" id="IPR012910">
    <property type="entry name" value="Plug_dom"/>
</dbReference>
<dbReference type="GO" id="GO:0009279">
    <property type="term" value="C:cell outer membrane"/>
    <property type="evidence" value="ECO:0007669"/>
    <property type="project" value="UniProtKB-SubCell"/>
</dbReference>
<dbReference type="GO" id="GO:0006826">
    <property type="term" value="P:iron ion transport"/>
    <property type="evidence" value="ECO:0007669"/>
    <property type="project" value="UniProtKB-KW"/>
</dbReference>
<dbReference type="SUPFAM" id="SSF56935">
    <property type="entry name" value="Porins"/>
    <property type="match status" value="1"/>
</dbReference>
<dbReference type="PANTHER" id="PTHR32552:SF81">
    <property type="entry name" value="TONB-DEPENDENT OUTER MEMBRANE RECEPTOR"/>
    <property type="match status" value="1"/>
</dbReference>
<gene>
    <name evidence="18" type="ORF">HNQ50_001498</name>
</gene>
<comment type="similarity">
    <text evidence="12 14">Belongs to the TonB-dependent receptor family.</text>
</comment>
<comment type="caution">
    <text evidence="18">The sequence shown here is derived from an EMBL/GenBank/DDBJ whole genome shotgun (WGS) entry which is preliminary data.</text>
</comment>
<evidence type="ECO:0000256" key="14">
    <source>
        <dbReference type="RuleBase" id="RU003357"/>
    </source>
</evidence>
<dbReference type="EMBL" id="JACHHN010000002">
    <property type="protein sequence ID" value="MBB5190776.1"/>
    <property type="molecule type" value="Genomic_DNA"/>
</dbReference>
<keyword evidence="6 15" id="KW-0732">Signal</keyword>
<evidence type="ECO:0000256" key="4">
    <source>
        <dbReference type="ARBA" id="ARBA00022496"/>
    </source>
</evidence>
<keyword evidence="3 12" id="KW-1134">Transmembrane beta strand</keyword>
<dbReference type="PROSITE" id="PS52016">
    <property type="entry name" value="TONB_DEPENDENT_REC_3"/>
    <property type="match status" value="1"/>
</dbReference>
<dbReference type="InterPro" id="IPR000531">
    <property type="entry name" value="Beta-barrel_TonB"/>
</dbReference>
<evidence type="ECO:0000256" key="15">
    <source>
        <dbReference type="SAM" id="SignalP"/>
    </source>
</evidence>
<feature type="domain" description="TonB-dependent receptor-like beta-barrel" evidence="16">
    <location>
        <begin position="239"/>
        <end position="715"/>
    </location>
</feature>
<keyword evidence="19" id="KW-1185">Reference proteome</keyword>
<dbReference type="PANTHER" id="PTHR32552">
    <property type="entry name" value="FERRICHROME IRON RECEPTOR-RELATED"/>
    <property type="match status" value="1"/>
</dbReference>
<name>A0A840REC6_9NEIS</name>
<feature type="chain" id="PRO_5033008997" evidence="15">
    <location>
        <begin position="28"/>
        <end position="750"/>
    </location>
</feature>
<evidence type="ECO:0000256" key="3">
    <source>
        <dbReference type="ARBA" id="ARBA00022452"/>
    </source>
</evidence>
<evidence type="ECO:0000313" key="19">
    <source>
        <dbReference type="Proteomes" id="UP000543030"/>
    </source>
</evidence>
<accession>A0A840REC6</accession>
<dbReference type="RefSeq" id="WP_184099070.1">
    <property type="nucleotide sequence ID" value="NZ_JACHHN010000002.1"/>
</dbReference>
<feature type="signal peptide" evidence="15">
    <location>
        <begin position="1"/>
        <end position="27"/>
    </location>
</feature>
<dbReference type="Pfam" id="PF00593">
    <property type="entry name" value="TonB_dep_Rec_b-barrel"/>
    <property type="match status" value="1"/>
</dbReference>
<dbReference type="Proteomes" id="UP000543030">
    <property type="component" value="Unassembled WGS sequence"/>
</dbReference>
<evidence type="ECO:0000259" key="16">
    <source>
        <dbReference type="Pfam" id="PF00593"/>
    </source>
</evidence>
<evidence type="ECO:0000256" key="12">
    <source>
        <dbReference type="PROSITE-ProRule" id="PRU01360"/>
    </source>
</evidence>
<keyword evidence="2 12" id="KW-0813">Transport</keyword>
<dbReference type="PROSITE" id="PS01156">
    <property type="entry name" value="TONB_DEPENDENT_REC_2"/>
    <property type="match status" value="1"/>
</dbReference>
<protein>
    <submittedName>
        <fullName evidence="18">Iron complex outermembrane receptor protein</fullName>
    </submittedName>
</protein>
<evidence type="ECO:0000256" key="11">
    <source>
        <dbReference type="ARBA" id="ARBA00023237"/>
    </source>
</evidence>
<organism evidence="18 19">
    <name type="scientific">Silvimonas terrae</name>
    <dbReference type="NCBI Taxonomy" id="300266"/>
    <lineage>
        <taxon>Bacteria</taxon>
        <taxon>Pseudomonadati</taxon>
        <taxon>Pseudomonadota</taxon>
        <taxon>Betaproteobacteria</taxon>
        <taxon>Neisseriales</taxon>
        <taxon>Chitinibacteraceae</taxon>
        <taxon>Silvimonas</taxon>
    </lineage>
</organism>
<evidence type="ECO:0000256" key="1">
    <source>
        <dbReference type="ARBA" id="ARBA00004571"/>
    </source>
</evidence>
<feature type="domain" description="TonB-dependent receptor plug" evidence="17">
    <location>
        <begin position="60"/>
        <end position="168"/>
    </location>
</feature>
<evidence type="ECO:0000259" key="17">
    <source>
        <dbReference type="Pfam" id="PF07715"/>
    </source>
</evidence>
<keyword evidence="5 12" id="KW-0812">Transmembrane</keyword>
<keyword evidence="4" id="KW-0410">Iron transport</keyword>